<reference evidence="2" key="1">
    <citation type="journal article" date="2015" name="Genome Biol. Evol.">
        <title>Organellar Genomes of White Spruce (Picea glauca): Assembly and Annotation.</title>
        <authorList>
            <person name="Jackman S.D."/>
            <person name="Warren R.L."/>
            <person name="Gibb E.A."/>
            <person name="Vandervalk B.P."/>
            <person name="Mohamadi H."/>
            <person name="Chu J."/>
            <person name="Raymond A."/>
            <person name="Pleasance S."/>
            <person name="Coope R."/>
            <person name="Wildung M.R."/>
            <person name="Ritland C.E."/>
            <person name="Bousquet J."/>
            <person name="Jones S.J."/>
            <person name="Bohlmann J."/>
            <person name="Birol I."/>
        </authorList>
    </citation>
    <scope>NUCLEOTIDE SEQUENCE [LARGE SCALE GENOMIC DNA]</scope>
    <source>
        <tissue evidence="2">Flushing bud</tissue>
    </source>
</reference>
<name>A0A101M2R6_PICGL</name>
<dbReference type="AlphaFoldDB" id="A0A101M2R6"/>
<keyword evidence="2" id="KW-0496">Mitochondrion</keyword>
<proteinExistence type="predicted"/>
<comment type="caution">
    <text evidence="2">The sequence shown here is derived from an EMBL/GenBank/DDBJ whole genome shotgun (WGS) entry which is preliminary data.</text>
</comment>
<evidence type="ECO:0000256" key="1">
    <source>
        <dbReference type="SAM" id="MobiDB-lite"/>
    </source>
</evidence>
<dbReference type="EMBL" id="LKAM01000002">
    <property type="protein sequence ID" value="KUM49976.1"/>
    <property type="molecule type" value="Genomic_DNA"/>
</dbReference>
<evidence type="ECO:0000313" key="2">
    <source>
        <dbReference type="EMBL" id="KUM49976.1"/>
    </source>
</evidence>
<geneLocation type="mitochondrion" evidence="2"/>
<protein>
    <submittedName>
        <fullName evidence="2">Uncharacterized protein</fullName>
    </submittedName>
</protein>
<gene>
    <name evidence="2" type="ORF">ABT39_MTgene3204</name>
</gene>
<organism evidence="2">
    <name type="scientific">Picea glauca</name>
    <name type="common">White spruce</name>
    <name type="synonym">Pinus glauca</name>
    <dbReference type="NCBI Taxonomy" id="3330"/>
    <lineage>
        <taxon>Eukaryota</taxon>
        <taxon>Viridiplantae</taxon>
        <taxon>Streptophyta</taxon>
        <taxon>Embryophyta</taxon>
        <taxon>Tracheophyta</taxon>
        <taxon>Spermatophyta</taxon>
        <taxon>Pinopsida</taxon>
        <taxon>Pinidae</taxon>
        <taxon>Conifers I</taxon>
        <taxon>Pinales</taxon>
        <taxon>Pinaceae</taxon>
        <taxon>Picea</taxon>
    </lineage>
</organism>
<feature type="region of interest" description="Disordered" evidence="1">
    <location>
        <begin position="30"/>
        <end position="49"/>
    </location>
</feature>
<accession>A0A101M2R6</accession>
<sequence>MLSPPSPRFAVVQVGTTQFPGSLTFLIRNEPNHSMHSRPRHFNIDQDLA</sequence>